<dbReference type="Proteomes" id="UP000516380">
    <property type="component" value="Chromosome"/>
</dbReference>
<reference evidence="1 2" key="1">
    <citation type="submission" date="2020-07" db="EMBL/GenBank/DDBJ databases">
        <title>Mycobacterium kansasii (former subtype) with zoonotic potential isolated from diseased indoor pet cat, Japan.</title>
        <authorList>
            <person name="Fukano H."/>
            <person name="Terazono T."/>
            <person name="Hoshino Y."/>
        </authorList>
    </citation>
    <scope>NUCLEOTIDE SEQUENCE [LARGE SCALE GENOMIC DNA]</scope>
    <source>
        <strain evidence="1 2">Kuro-I</strain>
    </source>
</reference>
<sequence length="112" mass="12497">MVMFPSGVFMTSTERVQSAASMPAFRKVLCAVYALIAVVAFVATWSQTVAYTHNGIVAFFDNFWHDARVNASSRNITTPGWRLTRRPSSSGERATPVVPRRPRIPDGVWLRP</sequence>
<dbReference type="EMBL" id="AP023343">
    <property type="protein sequence ID" value="BCI86173.1"/>
    <property type="molecule type" value="Genomic_DNA"/>
</dbReference>
<evidence type="ECO:0000313" key="2">
    <source>
        <dbReference type="Proteomes" id="UP000516380"/>
    </source>
</evidence>
<dbReference type="AlphaFoldDB" id="A0A7G1I7A2"/>
<gene>
    <name evidence="1" type="ORF">NIIDMKKI_13790</name>
</gene>
<accession>A0A7G1I7A2</accession>
<evidence type="ECO:0000313" key="1">
    <source>
        <dbReference type="EMBL" id="BCI86173.1"/>
    </source>
</evidence>
<name>A0A7G1I7A2_MYCKA</name>
<protein>
    <submittedName>
        <fullName evidence="1">Uncharacterized protein</fullName>
    </submittedName>
</protein>
<keyword evidence="2" id="KW-1185">Reference proteome</keyword>
<proteinExistence type="predicted"/>
<organism evidence="1 2">
    <name type="scientific">Mycobacterium kansasii</name>
    <dbReference type="NCBI Taxonomy" id="1768"/>
    <lineage>
        <taxon>Bacteria</taxon>
        <taxon>Bacillati</taxon>
        <taxon>Actinomycetota</taxon>
        <taxon>Actinomycetes</taxon>
        <taxon>Mycobacteriales</taxon>
        <taxon>Mycobacteriaceae</taxon>
        <taxon>Mycobacterium</taxon>
    </lineage>
</organism>